<feature type="non-terminal residue" evidence="1">
    <location>
        <position position="1"/>
    </location>
</feature>
<organism evidence="1">
    <name type="scientific">Nothobranchius kuhntae</name>
    <name type="common">Beira killifish</name>
    <dbReference type="NCBI Taxonomy" id="321403"/>
    <lineage>
        <taxon>Eukaryota</taxon>
        <taxon>Metazoa</taxon>
        <taxon>Chordata</taxon>
        <taxon>Craniata</taxon>
        <taxon>Vertebrata</taxon>
        <taxon>Euteleostomi</taxon>
        <taxon>Actinopterygii</taxon>
        <taxon>Neopterygii</taxon>
        <taxon>Teleostei</taxon>
        <taxon>Neoteleostei</taxon>
        <taxon>Acanthomorphata</taxon>
        <taxon>Ovalentaria</taxon>
        <taxon>Atherinomorphae</taxon>
        <taxon>Cyprinodontiformes</taxon>
        <taxon>Nothobranchiidae</taxon>
        <taxon>Nothobranchius</taxon>
    </lineage>
</organism>
<sequence>LHNGELSDWLTERLHCFVNCKLSNNREICAGRDGVEHAERGLHTTAEQVVLLQICRCALQLVAQKSLHTKNLNQNMAECVYY</sequence>
<proteinExistence type="predicted"/>
<reference evidence="1" key="2">
    <citation type="submission" date="2016-06" db="EMBL/GenBank/DDBJ databases">
        <title>The genome of a short-lived fish provides insights into sex chromosome evolution and the genetic control of aging.</title>
        <authorList>
            <person name="Reichwald K."/>
            <person name="Felder M."/>
            <person name="Petzold A."/>
            <person name="Koch P."/>
            <person name="Groth M."/>
            <person name="Platzer M."/>
        </authorList>
    </citation>
    <scope>NUCLEOTIDE SEQUENCE</scope>
    <source>
        <tissue evidence="1">Brain</tissue>
    </source>
</reference>
<feature type="non-terminal residue" evidence="1">
    <location>
        <position position="82"/>
    </location>
</feature>
<gene>
    <name evidence="1" type="primary">Nfu_g_1_008180</name>
</gene>
<name>A0A1A8I7G9_NOTKU</name>
<accession>A0A1A8I7G9</accession>
<dbReference type="AlphaFoldDB" id="A0A1A8I7G9"/>
<reference evidence="1" key="1">
    <citation type="submission" date="2016-05" db="EMBL/GenBank/DDBJ databases">
        <authorList>
            <person name="Lavstsen T."/>
            <person name="Jespersen J.S."/>
        </authorList>
    </citation>
    <scope>NUCLEOTIDE SEQUENCE</scope>
    <source>
        <tissue evidence="1">Brain</tissue>
    </source>
</reference>
<evidence type="ECO:0000313" key="1">
    <source>
        <dbReference type="EMBL" id="SBQ92596.1"/>
    </source>
</evidence>
<protein>
    <submittedName>
        <fullName evidence="1">Uncharacterized protein</fullName>
    </submittedName>
</protein>
<dbReference type="EMBL" id="HAED01006542">
    <property type="protein sequence ID" value="SBQ92596.1"/>
    <property type="molecule type" value="Transcribed_RNA"/>
</dbReference>